<evidence type="ECO:0000313" key="2">
    <source>
        <dbReference type="Proteomes" id="UP000724584"/>
    </source>
</evidence>
<evidence type="ECO:0000313" key="1">
    <source>
        <dbReference type="EMBL" id="KAH6635997.1"/>
    </source>
</evidence>
<keyword evidence="2" id="KW-1185">Reference proteome</keyword>
<proteinExistence type="predicted"/>
<sequence length="985" mass="108350">MRSPIPVLSVIALGAQAAKSAYDGRLCNNGSYDTPGTSLTSKGSPASRFVIGYPPSPPRLPPRLTGERTQIRDSPPTFDVTWRWSSDPGSVHSYPHVKFSDPALPVPLSNISALTLSAQWAMGPGSTSRSVPGIDSSGLAKLDASANAAFDIFADRIPENSLRETEAETEIMVWLGRVGYAQPLGYEGTESYRAKLTVGHVDFALYLGENQRGTSVFTWAAQSNETSFSADISPLLQYLWRNGLVSSGSNVGLIGFGTEGYHAEGNVTFSSQRYDANVLIGPAPTLNMAPVPTTDSAPSAAPSSATGSLHMSWLSGLSISGSKTTGYLLRMATLHPSRPGTPGSQRSNPSSGGTRDPFRDPSQASSPATGSRTSLEAPTPAPARPLPVVPRARRDAGDIIILTNNQTPVTRLGEILNEKAGHASSSDVDAAAAASDPEKGALTAATATAGPKKSRNPFKRSYGAFRRTYCPLEEPGLVFPTGPTDKEKLEYISTNRIPLYIFGVFSFLTLSAGMWLFAVSSPIFSWYGVFVGFLNIYLIISYLVGIIGRDWDYAAHQTLVTQHPITDTTAPTVDVYLPCCSEPLEILENTYNHILRLDWPAAKLQVHVLDDGAQPAVRALAARYGFRYLVRDDRPRLRKAGNLRWAFSRTEGEYFAIFDADFCPRPDFLRELVVEHMADDKTAIVQSPQYFRVTDDQTWVEQGAGATQELFYRVVQVNRNRWGASICVGSNAVYRRAALEEVGGTAEIGFSEDVHTGFGAVDRGWKVKYVPLCLATGICPNTPRSFFSQQMRWARGSTTLLTTKHFWVSKLTVMQKILKPLANIPGLLYYSAVSLGIFISPIPGTLLLFIRPEWFKYYNLAFAIPSIIYGSLLFRFWAKAKYGFNVQHIMVVQSYAYLTAIKDRLFGIELLWAASGDKKAHKSNKYRNMRILCWLWTIVSVGGVIAAVTYRLVTGFPWYHTIPLLVLNAYNFYITHYFLFCSWRW</sequence>
<accession>A0ACB7PAR4</accession>
<gene>
    <name evidence="1" type="ORF">F5144DRAFT_546152</name>
</gene>
<protein>
    <submittedName>
        <fullName evidence="1">Uncharacterized protein</fullName>
    </submittedName>
</protein>
<organism evidence="1 2">
    <name type="scientific">Chaetomium tenue</name>
    <dbReference type="NCBI Taxonomy" id="1854479"/>
    <lineage>
        <taxon>Eukaryota</taxon>
        <taxon>Fungi</taxon>
        <taxon>Dikarya</taxon>
        <taxon>Ascomycota</taxon>
        <taxon>Pezizomycotina</taxon>
        <taxon>Sordariomycetes</taxon>
        <taxon>Sordariomycetidae</taxon>
        <taxon>Sordariales</taxon>
        <taxon>Chaetomiaceae</taxon>
        <taxon>Chaetomium</taxon>
    </lineage>
</organism>
<dbReference type="EMBL" id="JAGIZQ010000003">
    <property type="protein sequence ID" value="KAH6635997.1"/>
    <property type="molecule type" value="Genomic_DNA"/>
</dbReference>
<dbReference type="Proteomes" id="UP000724584">
    <property type="component" value="Unassembled WGS sequence"/>
</dbReference>
<reference evidence="1 2" key="1">
    <citation type="journal article" date="2021" name="Nat. Commun.">
        <title>Genetic determinants of endophytism in the Arabidopsis root mycobiome.</title>
        <authorList>
            <person name="Mesny F."/>
            <person name="Miyauchi S."/>
            <person name="Thiergart T."/>
            <person name="Pickel B."/>
            <person name="Atanasova L."/>
            <person name="Karlsson M."/>
            <person name="Huettel B."/>
            <person name="Barry K.W."/>
            <person name="Haridas S."/>
            <person name="Chen C."/>
            <person name="Bauer D."/>
            <person name="Andreopoulos W."/>
            <person name="Pangilinan J."/>
            <person name="LaButti K."/>
            <person name="Riley R."/>
            <person name="Lipzen A."/>
            <person name="Clum A."/>
            <person name="Drula E."/>
            <person name="Henrissat B."/>
            <person name="Kohler A."/>
            <person name="Grigoriev I.V."/>
            <person name="Martin F.M."/>
            <person name="Hacquard S."/>
        </authorList>
    </citation>
    <scope>NUCLEOTIDE SEQUENCE [LARGE SCALE GENOMIC DNA]</scope>
    <source>
        <strain evidence="1 2">MPI-SDFR-AT-0079</strain>
    </source>
</reference>
<name>A0ACB7PAR4_9PEZI</name>
<comment type="caution">
    <text evidence="1">The sequence shown here is derived from an EMBL/GenBank/DDBJ whole genome shotgun (WGS) entry which is preliminary data.</text>
</comment>